<proteinExistence type="predicted"/>
<dbReference type="AlphaFoldDB" id="A0A3A4ZEP3"/>
<dbReference type="Proteomes" id="UP000265540">
    <property type="component" value="Unassembled WGS sequence"/>
</dbReference>
<organism evidence="1 2">
    <name type="scientific">candidate division WWE3 bacterium</name>
    <dbReference type="NCBI Taxonomy" id="2053526"/>
    <lineage>
        <taxon>Bacteria</taxon>
        <taxon>Katanobacteria</taxon>
    </lineage>
</organism>
<accession>A0A3A4ZEP3</accession>
<evidence type="ECO:0000313" key="1">
    <source>
        <dbReference type="EMBL" id="RJR27641.1"/>
    </source>
</evidence>
<protein>
    <recommendedName>
        <fullName evidence="3">ParB/Sulfiredoxin domain-containing protein</fullName>
    </recommendedName>
</protein>
<comment type="caution">
    <text evidence="1">The sequence shown here is derived from an EMBL/GenBank/DDBJ whole genome shotgun (WGS) entry which is preliminary data.</text>
</comment>
<name>A0A3A4ZEP3_UNCKA</name>
<reference evidence="1 2" key="1">
    <citation type="journal article" date="2017" name="ISME J.">
        <title>Energy and carbon metabolisms in a deep terrestrial subsurface fluid microbial community.</title>
        <authorList>
            <person name="Momper L."/>
            <person name="Jungbluth S.P."/>
            <person name="Lee M.D."/>
            <person name="Amend J.P."/>
        </authorList>
    </citation>
    <scope>NUCLEOTIDE SEQUENCE [LARGE SCALE GENOMIC DNA]</scope>
    <source>
        <strain evidence="1">SURF_46</strain>
    </source>
</reference>
<sequence length="143" mass="16268">METNIILSDYSPPLFPLRRYSKDAYQRLENSLKQGYMGGIVVNKTTMRYIDGYVRASILQQLGIATTFGMICECSEDMERILRINTNLALTEIDHLLLYNATLVNGEVFKEISQTTIPSIIQSLFQGQHEHPSKLISTNHTIL</sequence>
<evidence type="ECO:0000313" key="2">
    <source>
        <dbReference type="Proteomes" id="UP000265540"/>
    </source>
</evidence>
<gene>
    <name evidence="1" type="ORF">C4561_01690</name>
</gene>
<dbReference type="EMBL" id="QZJF01000008">
    <property type="protein sequence ID" value="RJR27641.1"/>
    <property type="molecule type" value="Genomic_DNA"/>
</dbReference>
<evidence type="ECO:0008006" key="3">
    <source>
        <dbReference type="Google" id="ProtNLM"/>
    </source>
</evidence>